<dbReference type="Proteomes" id="UP001589891">
    <property type="component" value="Unassembled WGS sequence"/>
</dbReference>
<dbReference type="Pfam" id="PF18657">
    <property type="entry name" value="YDG"/>
    <property type="match status" value="1"/>
</dbReference>
<comment type="caution">
    <text evidence="2">The sequence shown here is derived from an EMBL/GenBank/DDBJ whole genome shotgun (WGS) entry which is preliminary data.</text>
</comment>
<evidence type="ECO:0000313" key="3">
    <source>
        <dbReference type="Proteomes" id="UP001589891"/>
    </source>
</evidence>
<organism evidence="2 3">
    <name type="scientific">Azorhizophilus paspali</name>
    <name type="common">Azotobacter paspali</name>
    <dbReference type="NCBI Taxonomy" id="69963"/>
    <lineage>
        <taxon>Bacteria</taxon>
        <taxon>Pseudomonadati</taxon>
        <taxon>Pseudomonadota</taxon>
        <taxon>Gammaproteobacteria</taxon>
        <taxon>Pseudomonadales</taxon>
        <taxon>Pseudomonadaceae</taxon>
        <taxon>Azorhizophilus</taxon>
    </lineage>
</organism>
<evidence type="ECO:0000259" key="1">
    <source>
        <dbReference type="Pfam" id="PF18657"/>
    </source>
</evidence>
<keyword evidence="3" id="KW-1185">Reference proteome</keyword>
<name>A0ABV6SGQ9_AZOPA</name>
<reference evidence="2 3" key="1">
    <citation type="submission" date="2024-09" db="EMBL/GenBank/DDBJ databases">
        <authorList>
            <person name="Sun Q."/>
            <person name="Mori K."/>
        </authorList>
    </citation>
    <scope>NUCLEOTIDE SEQUENCE [LARGE SCALE GENOMIC DNA]</scope>
    <source>
        <strain evidence="2 3">NCAIM B.01794</strain>
    </source>
</reference>
<dbReference type="RefSeq" id="WP_376941848.1">
    <property type="nucleotide sequence ID" value="NZ_CP171449.1"/>
</dbReference>
<protein>
    <submittedName>
        <fullName evidence="2">YDG domain-containing protein</fullName>
    </submittedName>
</protein>
<dbReference type="EMBL" id="JBHLSS010000003">
    <property type="protein sequence ID" value="MFC0708149.1"/>
    <property type="molecule type" value="Genomic_DNA"/>
</dbReference>
<gene>
    <name evidence="2" type="ORF">ACFFGX_00485</name>
</gene>
<sequence length="103" mass="10800">MYLDEGAVQVDRLQANTIQLGYGIGYLPSTLTIDRARLILSASPDSKTYDGTVASSGTVGVAGLATSDTLTATQRYDSAEAGERTLQVDEVAIDIATAETITK</sequence>
<feature type="domain" description="YDG" evidence="1">
    <location>
        <begin position="41"/>
        <end position="93"/>
    </location>
</feature>
<dbReference type="InterPro" id="IPR041248">
    <property type="entry name" value="YDG"/>
</dbReference>
<accession>A0ABV6SGQ9</accession>
<evidence type="ECO:0000313" key="2">
    <source>
        <dbReference type="EMBL" id="MFC0708149.1"/>
    </source>
</evidence>
<proteinExistence type="predicted"/>